<dbReference type="EnsemblMetazoa" id="G32521.1">
    <property type="protein sequence ID" value="G32521.1:cds"/>
    <property type="gene ID" value="G32521"/>
</dbReference>
<protein>
    <recommendedName>
        <fullName evidence="3">Heat shock 70 kDa protein 12B</fullName>
    </recommendedName>
</protein>
<evidence type="ECO:0000313" key="2">
    <source>
        <dbReference type="Proteomes" id="UP000005408"/>
    </source>
</evidence>
<proteinExistence type="predicted"/>
<reference evidence="1" key="1">
    <citation type="submission" date="2022-08" db="UniProtKB">
        <authorList>
            <consortium name="EnsemblMetazoa"/>
        </authorList>
    </citation>
    <scope>IDENTIFICATION</scope>
    <source>
        <strain evidence="1">05x7-T-G4-1.051#20</strain>
    </source>
</reference>
<dbReference type="PANTHER" id="PTHR14187">
    <property type="entry name" value="ALPHA KINASE/ELONGATION FACTOR 2 KINASE"/>
    <property type="match status" value="1"/>
</dbReference>
<dbReference type="SUPFAM" id="SSF53067">
    <property type="entry name" value="Actin-like ATPase domain"/>
    <property type="match status" value="1"/>
</dbReference>
<evidence type="ECO:0000313" key="1">
    <source>
        <dbReference type="EnsemblMetazoa" id="G32521.1:cds"/>
    </source>
</evidence>
<organism evidence="1 2">
    <name type="scientific">Magallana gigas</name>
    <name type="common">Pacific oyster</name>
    <name type="synonym">Crassostrea gigas</name>
    <dbReference type="NCBI Taxonomy" id="29159"/>
    <lineage>
        <taxon>Eukaryota</taxon>
        <taxon>Metazoa</taxon>
        <taxon>Spiralia</taxon>
        <taxon>Lophotrochozoa</taxon>
        <taxon>Mollusca</taxon>
        <taxon>Bivalvia</taxon>
        <taxon>Autobranchia</taxon>
        <taxon>Pteriomorphia</taxon>
        <taxon>Ostreida</taxon>
        <taxon>Ostreoidea</taxon>
        <taxon>Ostreidae</taxon>
        <taxon>Magallana</taxon>
    </lineage>
</organism>
<dbReference type="Proteomes" id="UP000005408">
    <property type="component" value="Unassembled WGS sequence"/>
</dbReference>
<name>A0A8W8MFF7_MAGGI</name>
<sequence length="460" mass="53328">MQSKVPMTLLLNPDQSFCAFGYEAEDIFSEIEEKDTDDGAVNFREENCSQYYYFQKLTKFLHDKDAGISVNQLTFAFEEEVIAFYCQNMHLERHQSFPTQQYKCVVVDIGGADVAVQIKQEKNGTFEESILTSGRQLGEISVYNEFEKFMETIGGKGIMKLFAEMDMGEYLTMSRDFEAKKYFRSKSGSIVKIRVPGRLHELIEQKHKGDIPEALQRTIYRERVTYKHSMLCIPFSVFETFFQKAINNITKFIEEILTKTDTKNIIIIGRFADCEIIQQSILENFKTYRVVIPPDPEFVVLKGAVYFGHIRNTTSFRVSCYSFGVGMNQQFSSMQNEDDEQIDIEALSHGKTDIYPLVRCGEEIELGSEYNFSHFLKTNLREVVCELYVSDRKYFAYTYKKDCKLLGNLLVQLPSETNIVGIKEGIVFSDTEIIFRVTLDSGQMFEKSFDIFDERYFPNF</sequence>
<evidence type="ECO:0008006" key="3">
    <source>
        <dbReference type="Google" id="ProtNLM"/>
    </source>
</evidence>
<keyword evidence="2" id="KW-1185">Reference proteome</keyword>
<accession>A0A8W8MFF7</accession>
<dbReference type="InterPro" id="IPR043129">
    <property type="entry name" value="ATPase_NBD"/>
</dbReference>
<dbReference type="AlphaFoldDB" id="A0A8W8MFF7"/>
<dbReference type="PANTHER" id="PTHR14187:SF5">
    <property type="entry name" value="HEAT SHOCK 70 KDA PROTEIN 12A"/>
    <property type="match status" value="1"/>
</dbReference>